<sequence>MEADLLRQIGQLAGAINRKKAESQNTRGRGSAAFRGRGGATWVRNKSLVSSTANKGDADGSTAKPATAASPTGVSTASTTPLSYPSQHKKLVNHGPTTANGSTTVSTTTIPPPRLQATRITIGDVTFIRRPGGNKLVREGISEKLPTGKKPSPSKTPKTLSVDGVDYVRTRSGNLVRKDMITEYLAKRRAKKAKIRSAEQQAQRSKQGNLVLHNPLKRKASEKRDRKQRAKRNKAGNMVLNLSRKPSSGPRAKRGRNLTLKPKKQVYCRYFDFTGTCKNGSSCRYIHDKSHRIMCRKFLQKACPNTAETCPLNHYPTPHIMPHCLKFQRGFYHDPDCLFAHVKVNEDAPICRDFVYDGYCPRGIECTNRHLWVCPNFWETGTCKKPKCRLPHIRKGVKGKTTHSQASNHRPSPSTPQDTPTVTLTPAEQAKQDEESGFVRFDFEDDDGENTQDKGHSISHQHSEETLLMPPEMDPEEARQEEEDEEEEDGDEEGDDYAETTSEEGEEEEEEESDSSSESDDMYDFVEYCLRKYYKATGWNFDNQYVNLCASSRALLDFTIPRGMSLTMSRLPTPLFKPTYQINALPTLHGSLGYIFSSRPLDVGESAHVDIGEVVDWLRVVAPKTSPQNLEETSKDYMIYGRLFLPGGRLHALYTKRLSKHDQLVVTVVSDPVSYASSYVTTQLQHDVGKWCTECSYTTDDGLIGFRALYNIGPSQETSSSSPVPDRLHATSEEFVAGNPLEVINAAPDMSVNVQQTQLDELLEPAPKLENKFDTQDASVDPFNPSNDDKDTMPYDVYNGQWSVGAEIYYGTMDRKAG</sequence>
<feature type="compositionally biased region" description="Polar residues" evidence="10">
    <location>
        <begin position="73"/>
        <end position="86"/>
    </location>
</feature>
<evidence type="ECO:0000256" key="8">
    <source>
        <dbReference type="ARBA" id="ARBA00023136"/>
    </source>
</evidence>
<feature type="compositionally biased region" description="Polar residues" evidence="10">
    <location>
        <begin position="402"/>
        <end position="422"/>
    </location>
</feature>
<keyword evidence="1" id="KW-1134">Transmembrane beta strand</keyword>
<protein>
    <recommendedName>
        <fullName evidence="11">C3H1-type domain-containing protein</fullName>
    </recommendedName>
</protein>
<dbReference type="PANTHER" id="PTHR28035">
    <property type="entry name" value="MITOCHONDRIAL DISTRIBUTION AND MORPHOLOGY PROTEIN 10"/>
    <property type="match status" value="1"/>
</dbReference>
<evidence type="ECO:0000256" key="10">
    <source>
        <dbReference type="SAM" id="MobiDB-lite"/>
    </source>
</evidence>
<evidence type="ECO:0000313" key="13">
    <source>
        <dbReference type="Proteomes" id="UP000242875"/>
    </source>
</evidence>
<dbReference type="OrthoDB" id="2103793at2759"/>
<dbReference type="GO" id="GO:1990456">
    <property type="term" value="P:mitochondrion-endoplasmic reticulum membrane tethering"/>
    <property type="evidence" value="ECO:0007669"/>
    <property type="project" value="TreeGrafter"/>
</dbReference>
<feature type="non-terminal residue" evidence="12">
    <location>
        <position position="818"/>
    </location>
</feature>
<feature type="region of interest" description="Disordered" evidence="10">
    <location>
        <begin position="194"/>
        <end position="255"/>
    </location>
</feature>
<evidence type="ECO:0000256" key="2">
    <source>
        <dbReference type="ARBA" id="ARBA00022692"/>
    </source>
</evidence>
<accession>A0A261XSZ2</accession>
<keyword evidence="5" id="KW-1000">Mitochondrion outer membrane</keyword>
<dbReference type="Gene3D" id="4.10.1000.10">
    <property type="entry name" value="Zinc finger, CCCH-type"/>
    <property type="match status" value="2"/>
</dbReference>
<feature type="domain" description="C3H1-type" evidence="11">
    <location>
        <begin position="262"/>
        <end position="290"/>
    </location>
</feature>
<keyword evidence="7" id="KW-0496">Mitochondrion</keyword>
<keyword evidence="4 9" id="KW-0863">Zinc-finger</keyword>
<dbReference type="Pfam" id="PF12519">
    <property type="entry name" value="MDM10"/>
    <property type="match status" value="1"/>
</dbReference>
<dbReference type="GO" id="GO:0051654">
    <property type="term" value="P:establishment of mitochondrion localization"/>
    <property type="evidence" value="ECO:0007669"/>
    <property type="project" value="TreeGrafter"/>
</dbReference>
<keyword evidence="13" id="KW-1185">Reference proteome</keyword>
<evidence type="ECO:0000313" key="12">
    <source>
        <dbReference type="EMBL" id="OZJ01478.1"/>
    </source>
</evidence>
<evidence type="ECO:0000256" key="6">
    <source>
        <dbReference type="ARBA" id="ARBA00022833"/>
    </source>
</evidence>
<dbReference type="SMART" id="SM00356">
    <property type="entry name" value="ZnF_C3H1"/>
    <property type="match status" value="4"/>
</dbReference>
<evidence type="ECO:0000256" key="4">
    <source>
        <dbReference type="ARBA" id="ARBA00022771"/>
    </source>
</evidence>
<keyword evidence="8" id="KW-0472">Membrane</keyword>
<feature type="domain" description="C3H1-type" evidence="11">
    <location>
        <begin position="345"/>
        <end position="373"/>
    </location>
</feature>
<feature type="region of interest" description="Disordered" evidence="10">
    <location>
        <begin position="396"/>
        <end position="422"/>
    </location>
</feature>
<dbReference type="GO" id="GO:0045040">
    <property type="term" value="P:protein insertion into mitochondrial outer membrane"/>
    <property type="evidence" value="ECO:0007669"/>
    <property type="project" value="TreeGrafter"/>
</dbReference>
<keyword evidence="2" id="KW-0812">Transmembrane</keyword>
<evidence type="ECO:0000256" key="1">
    <source>
        <dbReference type="ARBA" id="ARBA00022452"/>
    </source>
</evidence>
<feature type="zinc finger region" description="C3H1-type" evidence="9">
    <location>
        <begin position="262"/>
        <end position="290"/>
    </location>
</feature>
<dbReference type="InterPro" id="IPR027539">
    <property type="entry name" value="Mdm10"/>
</dbReference>
<gene>
    <name evidence="12" type="ORF">BZG36_05527</name>
</gene>
<keyword evidence="6 9" id="KW-0862">Zinc</keyword>
<feature type="compositionally biased region" description="Basic residues" evidence="10">
    <location>
        <begin position="215"/>
        <end position="234"/>
    </location>
</feature>
<dbReference type="GO" id="GO:0008270">
    <property type="term" value="F:zinc ion binding"/>
    <property type="evidence" value="ECO:0007669"/>
    <property type="project" value="UniProtKB-KW"/>
</dbReference>
<evidence type="ECO:0000256" key="5">
    <source>
        <dbReference type="ARBA" id="ARBA00022787"/>
    </source>
</evidence>
<name>A0A261XSZ2_9FUNG</name>
<dbReference type="AlphaFoldDB" id="A0A261XSZ2"/>
<feature type="compositionally biased region" description="Acidic residues" evidence="10">
    <location>
        <begin position="473"/>
        <end position="521"/>
    </location>
</feature>
<dbReference type="PANTHER" id="PTHR28035:SF1">
    <property type="entry name" value="MITOCHONDRIAL DISTRIBUTION AND MORPHOLOGY PROTEIN 10"/>
    <property type="match status" value="1"/>
</dbReference>
<feature type="compositionally biased region" description="Low complexity" evidence="10">
    <location>
        <begin position="144"/>
        <end position="161"/>
    </location>
</feature>
<dbReference type="GO" id="GO:0001401">
    <property type="term" value="C:SAM complex"/>
    <property type="evidence" value="ECO:0007669"/>
    <property type="project" value="TreeGrafter"/>
</dbReference>
<feature type="region of interest" description="Disordered" evidence="10">
    <location>
        <begin position="19"/>
        <end position="111"/>
    </location>
</feature>
<feature type="compositionally biased region" description="Low complexity" evidence="10">
    <location>
        <begin position="61"/>
        <end position="72"/>
    </location>
</feature>
<dbReference type="Proteomes" id="UP000242875">
    <property type="component" value="Unassembled WGS sequence"/>
</dbReference>
<dbReference type="PROSITE" id="PS50103">
    <property type="entry name" value="ZF_C3H1"/>
    <property type="match status" value="2"/>
</dbReference>
<organism evidence="12 13">
    <name type="scientific">Bifiguratus adelaidae</name>
    <dbReference type="NCBI Taxonomy" id="1938954"/>
    <lineage>
        <taxon>Eukaryota</taxon>
        <taxon>Fungi</taxon>
        <taxon>Fungi incertae sedis</taxon>
        <taxon>Mucoromycota</taxon>
        <taxon>Mucoromycotina</taxon>
        <taxon>Endogonomycetes</taxon>
        <taxon>Endogonales</taxon>
        <taxon>Endogonales incertae sedis</taxon>
        <taxon>Bifiguratus</taxon>
    </lineage>
</organism>
<dbReference type="EMBL" id="MVBO01000343">
    <property type="protein sequence ID" value="OZJ01478.1"/>
    <property type="molecule type" value="Genomic_DNA"/>
</dbReference>
<feature type="region of interest" description="Disordered" evidence="10">
    <location>
        <begin position="140"/>
        <end position="162"/>
    </location>
</feature>
<dbReference type="GO" id="GO:0070096">
    <property type="term" value="P:mitochondrial outer membrane translocase complex assembly"/>
    <property type="evidence" value="ECO:0007669"/>
    <property type="project" value="TreeGrafter"/>
</dbReference>
<comment type="caution">
    <text evidence="12">The sequence shown here is derived from an EMBL/GenBank/DDBJ whole genome shotgun (WGS) entry which is preliminary data.</text>
</comment>
<dbReference type="GO" id="GO:0032865">
    <property type="term" value="C:ERMES complex"/>
    <property type="evidence" value="ECO:0007669"/>
    <property type="project" value="InterPro"/>
</dbReference>
<dbReference type="Pfam" id="PF00642">
    <property type="entry name" value="zf-CCCH"/>
    <property type="match status" value="1"/>
</dbReference>
<feature type="region of interest" description="Disordered" evidence="10">
    <location>
        <begin position="775"/>
        <end position="794"/>
    </location>
</feature>
<evidence type="ECO:0000259" key="11">
    <source>
        <dbReference type="PROSITE" id="PS50103"/>
    </source>
</evidence>
<evidence type="ECO:0000256" key="3">
    <source>
        <dbReference type="ARBA" id="ARBA00022723"/>
    </source>
</evidence>
<reference evidence="12 13" key="1">
    <citation type="journal article" date="2017" name="Mycologia">
        <title>Bifiguratus adelaidae, gen. et sp. nov., a new member of Mucoromycotina in endophytic and soil-dwelling habitats.</title>
        <authorList>
            <person name="Torres-Cruz T.J."/>
            <person name="Billingsley Tobias T.L."/>
            <person name="Almatruk M."/>
            <person name="Hesse C."/>
            <person name="Kuske C.R."/>
            <person name="Desiro A."/>
            <person name="Benucci G.M."/>
            <person name="Bonito G."/>
            <person name="Stajich J.E."/>
            <person name="Dunlap C."/>
            <person name="Arnold A.E."/>
            <person name="Porras-Alfaro A."/>
        </authorList>
    </citation>
    <scope>NUCLEOTIDE SEQUENCE [LARGE SCALE GENOMIC DNA]</scope>
    <source>
        <strain evidence="12 13">AZ0501</strain>
    </source>
</reference>
<proteinExistence type="predicted"/>
<evidence type="ECO:0000256" key="9">
    <source>
        <dbReference type="PROSITE-ProRule" id="PRU00723"/>
    </source>
</evidence>
<feature type="compositionally biased region" description="Polar residues" evidence="10">
    <location>
        <begin position="199"/>
        <end position="208"/>
    </location>
</feature>
<keyword evidence="3 9" id="KW-0479">Metal-binding</keyword>
<feature type="compositionally biased region" description="Basic and acidic residues" evidence="10">
    <location>
        <begin position="451"/>
        <end position="465"/>
    </location>
</feature>
<feature type="compositionally biased region" description="Low complexity" evidence="10">
    <location>
        <begin position="96"/>
        <end position="109"/>
    </location>
</feature>
<dbReference type="InterPro" id="IPR036855">
    <property type="entry name" value="Znf_CCCH_sf"/>
</dbReference>
<dbReference type="SUPFAM" id="SSF90229">
    <property type="entry name" value="CCCH zinc finger"/>
    <property type="match status" value="1"/>
</dbReference>
<dbReference type="InterPro" id="IPR000571">
    <property type="entry name" value="Znf_CCCH"/>
</dbReference>
<feature type="zinc finger region" description="C3H1-type" evidence="9">
    <location>
        <begin position="345"/>
        <end position="373"/>
    </location>
</feature>
<feature type="region of interest" description="Disordered" evidence="10">
    <location>
        <begin position="442"/>
        <end position="521"/>
    </location>
</feature>
<dbReference type="GO" id="GO:0015914">
    <property type="term" value="P:phospholipid transport"/>
    <property type="evidence" value="ECO:0007669"/>
    <property type="project" value="TreeGrafter"/>
</dbReference>
<evidence type="ECO:0000256" key="7">
    <source>
        <dbReference type="ARBA" id="ARBA00023128"/>
    </source>
</evidence>